<dbReference type="GO" id="GO:0005524">
    <property type="term" value="F:ATP binding"/>
    <property type="evidence" value="ECO:0007669"/>
    <property type="project" value="TreeGrafter"/>
</dbReference>
<dbReference type="Proteomes" id="UP000182412">
    <property type="component" value="Unassembled WGS sequence"/>
</dbReference>
<dbReference type="GO" id="GO:0000160">
    <property type="term" value="P:phosphorelay signal transduction system"/>
    <property type="evidence" value="ECO:0007669"/>
    <property type="project" value="InterPro"/>
</dbReference>
<name>A0A1H0MDZ2_SELRU</name>
<dbReference type="GO" id="GO:0051782">
    <property type="term" value="P:negative regulation of cell division"/>
    <property type="evidence" value="ECO:0007669"/>
    <property type="project" value="TreeGrafter"/>
</dbReference>
<sequence>MEYRVLLAESDRLMLERLGQVVNDTPNFTLAAKFQNVSDALGQGTVFNPNLILLDIEQPGGMGLIDEFKKVYPTAAILCMGEKWQAENASHSVKAGAKGYIIKPFTGVELQETVDTFSRLGSEAGSETLVFFSPKGKSGKTTLIANLAMALARKTREPVGIIDADLQFGDMAVFFNLAPQTTIVEAVRDTKFLSPASLSSYYMPVAPNVSVLCGTKTPNMIDKVSIHRLENLIAMSRSLFRYILIDVPAGFNPTSIAAAEASTTTFVMSMINGGYEIDHMKRALDIFRDWEDMETRVKTIFTRVEPCDSRSKLELSQKLGYPVTEIIPNEYTIVSDAADKGKMATDIRPDSPLSRQVDRLADNIIGRQHRIRWAAS</sequence>
<dbReference type="InterPro" id="IPR027417">
    <property type="entry name" value="P-loop_NTPase"/>
</dbReference>
<reference evidence="3 4" key="1">
    <citation type="submission" date="2016-10" db="EMBL/GenBank/DDBJ databases">
        <authorList>
            <person name="de Groot N.N."/>
        </authorList>
    </citation>
    <scope>NUCLEOTIDE SEQUENCE [LARGE SCALE GENOMIC DNA]</scope>
    <source>
        <strain evidence="3 4">S137</strain>
    </source>
</reference>
<dbReference type="InterPro" id="IPR011006">
    <property type="entry name" value="CheY-like_superfamily"/>
</dbReference>
<dbReference type="GO" id="GO:0009898">
    <property type="term" value="C:cytoplasmic side of plasma membrane"/>
    <property type="evidence" value="ECO:0007669"/>
    <property type="project" value="TreeGrafter"/>
</dbReference>
<proteinExistence type="predicted"/>
<dbReference type="OrthoDB" id="9794577at2"/>
<organism evidence="3 4">
    <name type="scientific">Selenomonas ruminantium</name>
    <dbReference type="NCBI Taxonomy" id="971"/>
    <lineage>
        <taxon>Bacteria</taxon>
        <taxon>Bacillati</taxon>
        <taxon>Bacillota</taxon>
        <taxon>Negativicutes</taxon>
        <taxon>Selenomonadales</taxon>
        <taxon>Selenomonadaceae</taxon>
        <taxon>Selenomonas</taxon>
    </lineage>
</organism>
<evidence type="ECO:0000256" key="1">
    <source>
        <dbReference type="PROSITE-ProRule" id="PRU00169"/>
    </source>
</evidence>
<feature type="domain" description="Response regulatory" evidence="2">
    <location>
        <begin position="4"/>
        <end position="118"/>
    </location>
</feature>
<dbReference type="RefSeq" id="WP_074570727.1">
    <property type="nucleotide sequence ID" value="NZ_FNJQ01000001.1"/>
</dbReference>
<feature type="modified residue" description="4-aspartylphosphate" evidence="1">
    <location>
        <position position="55"/>
    </location>
</feature>
<dbReference type="GO" id="GO:0016887">
    <property type="term" value="F:ATP hydrolysis activity"/>
    <property type="evidence" value="ECO:0007669"/>
    <property type="project" value="TreeGrafter"/>
</dbReference>
<keyword evidence="1" id="KW-0597">Phosphoprotein</keyword>
<dbReference type="PANTHER" id="PTHR43384:SF13">
    <property type="entry name" value="SLR0110 PROTEIN"/>
    <property type="match status" value="1"/>
</dbReference>
<accession>A0A1H0MDZ2</accession>
<dbReference type="InterPro" id="IPR002586">
    <property type="entry name" value="CobQ/CobB/MinD/ParA_Nub-bd_dom"/>
</dbReference>
<dbReference type="Pfam" id="PF01656">
    <property type="entry name" value="CbiA"/>
    <property type="match status" value="1"/>
</dbReference>
<dbReference type="EMBL" id="FNJQ01000001">
    <property type="protein sequence ID" value="SDO78614.1"/>
    <property type="molecule type" value="Genomic_DNA"/>
</dbReference>
<evidence type="ECO:0000259" key="2">
    <source>
        <dbReference type="PROSITE" id="PS50110"/>
    </source>
</evidence>
<gene>
    <name evidence="3" type="ORF">SAMN05216366_101130</name>
</gene>
<dbReference type="Gene3D" id="3.40.50.300">
    <property type="entry name" value="P-loop containing nucleotide triphosphate hydrolases"/>
    <property type="match status" value="1"/>
</dbReference>
<dbReference type="InterPro" id="IPR001789">
    <property type="entry name" value="Sig_transdc_resp-reg_receiver"/>
</dbReference>
<dbReference type="AlphaFoldDB" id="A0A1H0MDZ2"/>
<dbReference type="Pfam" id="PF00072">
    <property type="entry name" value="Response_reg"/>
    <property type="match status" value="1"/>
</dbReference>
<dbReference type="SUPFAM" id="SSF52172">
    <property type="entry name" value="CheY-like"/>
    <property type="match status" value="1"/>
</dbReference>
<dbReference type="SUPFAM" id="SSF52540">
    <property type="entry name" value="P-loop containing nucleoside triphosphate hydrolases"/>
    <property type="match status" value="1"/>
</dbReference>
<evidence type="ECO:0000313" key="3">
    <source>
        <dbReference type="EMBL" id="SDO78614.1"/>
    </source>
</evidence>
<dbReference type="GO" id="GO:0005829">
    <property type="term" value="C:cytosol"/>
    <property type="evidence" value="ECO:0007669"/>
    <property type="project" value="TreeGrafter"/>
</dbReference>
<dbReference type="SMART" id="SM00448">
    <property type="entry name" value="REC"/>
    <property type="match status" value="1"/>
</dbReference>
<protein>
    <submittedName>
        <fullName evidence="3">Pilus assembly protein CpaE</fullName>
    </submittedName>
</protein>
<dbReference type="PANTHER" id="PTHR43384">
    <property type="entry name" value="SEPTUM SITE-DETERMINING PROTEIN MIND HOMOLOG, CHLOROPLASTIC-RELATED"/>
    <property type="match status" value="1"/>
</dbReference>
<dbReference type="PROSITE" id="PS50110">
    <property type="entry name" value="RESPONSE_REGULATORY"/>
    <property type="match status" value="1"/>
</dbReference>
<dbReference type="InterPro" id="IPR050625">
    <property type="entry name" value="ParA/MinD_ATPase"/>
</dbReference>
<evidence type="ECO:0000313" key="4">
    <source>
        <dbReference type="Proteomes" id="UP000182412"/>
    </source>
</evidence>
<dbReference type="Gene3D" id="3.40.50.2300">
    <property type="match status" value="1"/>
</dbReference>